<evidence type="ECO:0000313" key="2">
    <source>
        <dbReference type="Proteomes" id="UP000291562"/>
    </source>
</evidence>
<gene>
    <name evidence="1" type="ORF">ELE36_11735</name>
</gene>
<dbReference type="Gene3D" id="3.40.50.300">
    <property type="entry name" value="P-loop containing nucleotide triphosphate hydrolases"/>
    <property type="match status" value="1"/>
</dbReference>
<keyword evidence="2" id="KW-1185">Reference proteome</keyword>
<dbReference type="InterPro" id="IPR027417">
    <property type="entry name" value="P-loop_NTPase"/>
</dbReference>
<proteinExistence type="predicted"/>
<dbReference type="SUPFAM" id="SSF52540">
    <property type="entry name" value="P-loop containing nucleoside triphosphate hydrolases"/>
    <property type="match status" value="1"/>
</dbReference>
<dbReference type="KEGG" id="xbc:ELE36_11735"/>
<protein>
    <submittedName>
        <fullName evidence="1">Sulfotransferase</fullName>
    </submittedName>
</protein>
<dbReference type="Proteomes" id="UP000291562">
    <property type="component" value="Chromosome"/>
</dbReference>
<sequence length="375" mass="42449">MDSSKLSRPRVPAFDRLVGAFAARWPRLMQRLGDWETSAVHDEIAAQRIVSPVYVCGLARAGSTVLLELLAAAPEFTTHRYSDFPLLWTPYWWNWLHARLPLPSAQPQQRAHHDRIAVTVDSPEAFEEVLWMHFFAGRHDPRVDQVLSAQSENAAFAAFYTIHIRKLLAVRGKQRYLAKGNYNLTRIGYLRRLFPDARFVIAVREPLAHVASLVKQDRLFSAWAKDDPAVARHLARCGHFEFGPHKSAVNVGDAEQARAIQACFDTNQSVQAYARQWAASYGWLMRTLANDAELASACRLVDYGRLCVEPQVELEKIYAHAGVEVSLSARLSQQHATRLALPDYYQPGFSTSESGLIVRETTEVWRQVCAWITVL</sequence>
<keyword evidence="1" id="KW-0808">Transferase</keyword>
<evidence type="ECO:0000313" key="1">
    <source>
        <dbReference type="EMBL" id="QBB70964.1"/>
    </source>
</evidence>
<reference evidence="1 2" key="1">
    <citation type="submission" date="2019-01" db="EMBL/GenBank/DDBJ databases">
        <title>Pseudolysobacter antarctica gen. nov., sp. nov., isolated from Fildes Peninsula, Antarctica.</title>
        <authorList>
            <person name="Wei Z."/>
            <person name="Peng F."/>
        </authorList>
    </citation>
    <scope>NUCLEOTIDE SEQUENCE [LARGE SCALE GENOMIC DNA]</scope>
    <source>
        <strain evidence="1 2">AQ6-296</strain>
    </source>
</reference>
<dbReference type="Pfam" id="PF13469">
    <property type="entry name" value="Sulfotransfer_3"/>
    <property type="match status" value="1"/>
</dbReference>
<dbReference type="AlphaFoldDB" id="A0A411HKM9"/>
<dbReference type="RefSeq" id="WP_129833506.1">
    <property type="nucleotide sequence ID" value="NZ_CP035704.1"/>
</dbReference>
<accession>A0A411HKM9</accession>
<dbReference type="OrthoDB" id="1441538at2"/>
<dbReference type="EMBL" id="CP035704">
    <property type="protein sequence ID" value="QBB70964.1"/>
    <property type="molecule type" value="Genomic_DNA"/>
</dbReference>
<dbReference type="GO" id="GO:0016740">
    <property type="term" value="F:transferase activity"/>
    <property type="evidence" value="ECO:0007669"/>
    <property type="project" value="UniProtKB-KW"/>
</dbReference>
<name>A0A411HKM9_9GAMM</name>
<organism evidence="1 2">
    <name type="scientific">Pseudolysobacter antarcticus</name>
    <dbReference type="NCBI Taxonomy" id="2511995"/>
    <lineage>
        <taxon>Bacteria</taxon>
        <taxon>Pseudomonadati</taxon>
        <taxon>Pseudomonadota</taxon>
        <taxon>Gammaproteobacteria</taxon>
        <taxon>Lysobacterales</taxon>
        <taxon>Rhodanobacteraceae</taxon>
        <taxon>Pseudolysobacter</taxon>
    </lineage>
</organism>